<sequence length="363" mass="39994">MMKTNLLDLSLNDLGHWFEARGVRSYRAGQVFKWMYRKQTDAFCAMSDLSKEVRELLDASFSVNRLELVTTVKSRDGSIRYLFQLSDGHTIESVLMPETDHSTVCISTQVGCAQGCAFCLTGAGGFVRNLTAGEIISQVRDIQRDAGDMPRLSNIVFMGMGEPLANYEAVVQSIGILTDASHGLGFSSRKVTLSTVGLVPKMLQLGQDVVVNLAVSLNAADNETRNRLMPINRVFPLERLMAACKEYALPNRRRITFEYILMEGINDGVSDAFRLVRLLHGIRAKVNLIPFNEHEGSSFRRPSEDAILKFQSILMEKGLTAIIRNSRGQDIGAACGQLRADRNLGLDRRGTSGQGSAEPGSVV</sequence>
<comment type="miscellaneous">
    <text evidence="14">Reaction proceeds by a ping-pong mechanism involving intermediate methylation of a conserved cysteine residue.</text>
</comment>
<dbReference type="CDD" id="cd01335">
    <property type="entry name" value="Radical_SAM"/>
    <property type="match status" value="1"/>
</dbReference>
<dbReference type="GO" id="GO:0070040">
    <property type="term" value="F:rRNA (adenine(2503)-C2-)-methyltransferase activity"/>
    <property type="evidence" value="ECO:0007669"/>
    <property type="project" value="UniProtKB-UniRule"/>
</dbReference>
<accession>A0A7C4RUX1</accession>
<evidence type="ECO:0000256" key="3">
    <source>
        <dbReference type="ARBA" id="ARBA00022485"/>
    </source>
</evidence>
<evidence type="ECO:0000259" key="15">
    <source>
        <dbReference type="PROSITE" id="PS51918"/>
    </source>
</evidence>
<dbReference type="GO" id="GO:0070475">
    <property type="term" value="P:rRNA base methylation"/>
    <property type="evidence" value="ECO:0007669"/>
    <property type="project" value="UniProtKB-UniRule"/>
</dbReference>
<evidence type="ECO:0000256" key="8">
    <source>
        <dbReference type="ARBA" id="ARBA00022691"/>
    </source>
</evidence>
<name>A0A7C4RUX1_9BACT</name>
<dbReference type="InterPro" id="IPR007197">
    <property type="entry name" value="rSAM"/>
</dbReference>
<dbReference type="NCBIfam" id="TIGR00048">
    <property type="entry name" value="rRNA_mod_RlmN"/>
    <property type="match status" value="1"/>
</dbReference>
<evidence type="ECO:0000256" key="13">
    <source>
        <dbReference type="ARBA" id="ARBA00023157"/>
    </source>
</evidence>
<dbReference type="PROSITE" id="PS51918">
    <property type="entry name" value="RADICAL_SAM"/>
    <property type="match status" value="1"/>
</dbReference>
<keyword evidence="13 14" id="KW-1015">Disulfide bond</keyword>
<evidence type="ECO:0000256" key="12">
    <source>
        <dbReference type="ARBA" id="ARBA00023014"/>
    </source>
</evidence>
<feature type="active site" description="Proton acceptor" evidence="14">
    <location>
        <position position="92"/>
    </location>
</feature>
<keyword evidence="4 14" id="KW-0963">Cytoplasm</keyword>
<feature type="binding site" evidence="14">
    <location>
        <begin position="216"/>
        <end position="218"/>
    </location>
    <ligand>
        <name>S-adenosyl-L-methionine</name>
        <dbReference type="ChEBI" id="CHEBI:59789"/>
    </ligand>
</feature>
<dbReference type="GO" id="GO:0030488">
    <property type="term" value="P:tRNA methylation"/>
    <property type="evidence" value="ECO:0007669"/>
    <property type="project" value="UniProtKB-UniRule"/>
</dbReference>
<keyword evidence="10 14" id="KW-0479">Metal-binding</keyword>
<keyword evidence="7 14" id="KW-0808">Transferase</keyword>
<evidence type="ECO:0000256" key="2">
    <source>
        <dbReference type="ARBA" id="ARBA00007544"/>
    </source>
</evidence>
<dbReference type="SFLD" id="SFLDS00029">
    <property type="entry name" value="Radical_SAM"/>
    <property type="match status" value="1"/>
</dbReference>
<feature type="binding site" evidence="14">
    <location>
        <position position="116"/>
    </location>
    <ligand>
        <name>[4Fe-4S] cluster</name>
        <dbReference type="ChEBI" id="CHEBI:49883"/>
        <note>4Fe-4S-S-AdoMet</note>
    </ligand>
</feature>
<dbReference type="InterPro" id="IPR040072">
    <property type="entry name" value="Methyltransferase_A"/>
</dbReference>
<keyword evidence="3 14" id="KW-0004">4Fe-4S</keyword>
<evidence type="ECO:0000256" key="14">
    <source>
        <dbReference type="HAMAP-Rule" id="MF_01849"/>
    </source>
</evidence>
<comment type="catalytic activity">
    <reaction evidence="14">
        <text>adenosine(37) in tRNA + 2 reduced [2Fe-2S]-[ferredoxin] + 2 S-adenosyl-L-methionine = 2-methyladenosine(37) in tRNA + 5'-deoxyadenosine + L-methionine + 2 oxidized [2Fe-2S]-[ferredoxin] + S-adenosyl-L-homocysteine</text>
        <dbReference type="Rhea" id="RHEA:43332"/>
        <dbReference type="Rhea" id="RHEA-COMP:10000"/>
        <dbReference type="Rhea" id="RHEA-COMP:10001"/>
        <dbReference type="Rhea" id="RHEA-COMP:10162"/>
        <dbReference type="Rhea" id="RHEA-COMP:10485"/>
        <dbReference type="ChEBI" id="CHEBI:17319"/>
        <dbReference type="ChEBI" id="CHEBI:33737"/>
        <dbReference type="ChEBI" id="CHEBI:33738"/>
        <dbReference type="ChEBI" id="CHEBI:57844"/>
        <dbReference type="ChEBI" id="CHEBI:57856"/>
        <dbReference type="ChEBI" id="CHEBI:59789"/>
        <dbReference type="ChEBI" id="CHEBI:74411"/>
        <dbReference type="ChEBI" id="CHEBI:74497"/>
        <dbReference type="EC" id="2.1.1.192"/>
    </reaction>
</comment>
<evidence type="ECO:0000256" key="9">
    <source>
        <dbReference type="ARBA" id="ARBA00022694"/>
    </source>
</evidence>
<evidence type="ECO:0000256" key="10">
    <source>
        <dbReference type="ARBA" id="ARBA00022723"/>
    </source>
</evidence>
<feature type="active site" description="S-methylcysteine intermediate" evidence="14">
    <location>
        <position position="335"/>
    </location>
</feature>
<keyword evidence="9 14" id="KW-0819">tRNA processing</keyword>
<dbReference type="Pfam" id="PF04055">
    <property type="entry name" value="Radical_SAM"/>
    <property type="match status" value="1"/>
</dbReference>
<evidence type="ECO:0000256" key="1">
    <source>
        <dbReference type="ARBA" id="ARBA00004496"/>
    </source>
</evidence>
<dbReference type="GO" id="GO:0002935">
    <property type="term" value="F:tRNA (adenine(37)-C2)-methyltransferase activity"/>
    <property type="evidence" value="ECO:0007669"/>
    <property type="project" value="UniProtKB-UniRule"/>
</dbReference>
<comment type="cofactor">
    <cofactor evidence="14">
        <name>[4Fe-4S] cluster</name>
        <dbReference type="ChEBI" id="CHEBI:49883"/>
    </cofactor>
    <text evidence="14">Binds 1 [4Fe-4S] cluster. The cluster is coordinated with 3 cysteines and an exchangeable S-adenosyl-L-methionine.</text>
</comment>
<evidence type="ECO:0000256" key="7">
    <source>
        <dbReference type="ARBA" id="ARBA00022679"/>
    </source>
</evidence>
<feature type="binding site" evidence="14">
    <location>
        <position position="119"/>
    </location>
    <ligand>
        <name>[4Fe-4S] cluster</name>
        <dbReference type="ChEBI" id="CHEBI:49883"/>
        <note>4Fe-4S-S-AdoMet</note>
    </ligand>
</feature>
<feature type="binding site" evidence="14">
    <location>
        <position position="194"/>
    </location>
    <ligand>
        <name>S-adenosyl-L-methionine</name>
        <dbReference type="ChEBI" id="CHEBI:59789"/>
    </ligand>
</feature>
<dbReference type="PANTHER" id="PTHR30544">
    <property type="entry name" value="23S RRNA METHYLTRANSFERASE"/>
    <property type="match status" value="1"/>
</dbReference>
<dbReference type="InterPro" id="IPR004383">
    <property type="entry name" value="rRNA_lsu_MTrfase_RlmN/Cfr"/>
</dbReference>
<keyword evidence="12 14" id="KW-0411">Iron-sulfur</keyword>
<dbReference type="InterPro" id="IPR013785">
    <property type="entry name" value="Aldolase_TIM"/>
</dbReference>
<dbReference type="EC" id="2.1.1.192" evidence="14"/>
<comment type="catalytic activity">
    <reaction evidence="14">
        <text>adenosine(2503) in 23S rRNA + 2 reduced [2Fe-2S]-[ferredoxin] + 2 S-adenosyl-L-methionine = 2-methyladenosine(2503) in 23S rRNA + 5'-deoxyadenosine + L-methionine + 2 oxidized [2Fe-2S]-[ferredoxin] + S-adenosyl-L-homocysteine</text>
        <dbReference type="Rhea" id="RHEA:42916"/>
        <dbReference type="Rhea" id="RHEA-COMP:10000"/>
        <dbReference type="Rhea" id="RHEA-COMP:10001"/>
        <dbReference type="Rhea" id="RHEA-COMP:10152"/>
        <dbReference type="Rhea" id="RHEA-COMP:10282"/>
        <dbReference type="ChEBI" id="CHEBI:17319"/>
        <dbReference type="ChEBI" id="CHEBI:33737"/>
        <dbReference type="ChEBI" id="CHEBI:33738"/>
        <dbReference type="ChEBI" id="CHEBI:57844"/>
        <dbReference type="ChEBI" id="CHEBI:57856"/>
        <dbReference type="ChEBI" id="CHEBI:59789"/>
        <dbReference type="ChEBI" id="CHEBI:74411"/>
        <dbReference type="ChEBI" id="CHEBI:74497"/>
        <dbReference type="EC" id="2.1.1.192"/>
    </reaction>
</comment>
<comment type="similarity">
    <text evidence="2 14">Belongs to the radical SAM superfamily. RlmN family.</text>
</comment>
<dbReference type="Gene3D" id="3.20.20.70">
    <property type="entry name" value="Aldolase class I"/>
    <property type="match status" value="1"/>
</dbReference>
<dbReference type="Gene3D" id="1.10.150.530">
    <property type="match status" value="1"/>
</dbReference>
<evidence type="ECO:0000256" key="11">
    <source>
        <dbReference type="ARBA" id="ARBA00023004"/>
    </source>
</evidence>
<dbReference type="EMBL" id="DSUH01000392">
    <property type="protein sequence ID" value="HGU34567.1"/>
    <property type="molecule type" value="Genomic_DNA"/>
</dbReference>
<dbReference type="InterPro" id="IPR048641">
    <property type="entry name" value="RlmN_N"/>
</dbReference>
<dbReference type="GO" id="GO:0046872">
    <property type="term" value="F:metal ion binding"/>
    <property type="evidence" value="ECO:0007669"/>
    <property type="project" value="UniProtKB-KW"/>
</dbReference>
<dbReference type="InterPro" id="IPR058240">
    <property type="entry name" value="rSAM_sf"/>
</dbReference>
<evidence type="ECO:0000256" key="5">
    <source>
        <dbReference type="ARBA" id="ARBA00022552"/>
    </source>
</evidence>
<feature type="domain" description="Radical SAM core" evidence="15">
    <location>
        <begin position="98"/>
        <end position="330"/>
    </location>
</feature>
<keyword evidence="5 14" id="KW-0698">rRNA processing</keyword>
<dbReference type="HAMAP" id="MF_01849">
    <property type="entry name" value="RNA_methyltr_RlmN"/>
    <property type="match status" value="1"/>
</dbReference>
<comment type="caution">
    <text evidence="14">Lacks conserved residue(s) required for the propagation of feature annotation.</text>
</comment>
<dbReference type="GO" id="GO:0019843">
    <property type="term" value="F:rRNA binding"/>
    <property type="evidence" value="ECO:0007669"/>
    <property type="project" value="UniProtKB-UniRule"/>
</dbReference>
<evidence type="ECO:0000256" key="4">
    <source>
        <dbReference type="ARBA" id="ARBA00022490"/>
    </source>
</evidence>
<organism evidence="16">
    <name type="scientific">Desulfatirhabdium butyrativorans</name>
    <dbReference type="NCBI Taxonomy" id="340467"/>
    <lineage>
        <taxon>Bacteria</taxon>
        <taxon>Pseudomonadati</taxon>
        <taxon>Thermodesulfobacteriota</taxon>
        <taxon>Desulfobacteria</taxon>
        <taxon>Desulfobacterales</taxon>
        <taxon>Desulfatirhabdiaceae</taxon>
        <taxon>Desulfatirhabdium</taxon>
    </lineage>
</organism>
<dbReference type="AlphaFoldDB" id="A0A7C4RUX1"/>
<dbReference type="FunFam" id="3.20.20.70:FF:000014">
    <property type="entry name" value="Probable dual-specificity RNA methyltransferase RlmN"/>
    <property type="match status" value="1"/>
</dbReference>
<reference evidence="16" key="1">
    <citation type="journal article" date="2020" name="mSystems">
        <title>Genome- and Community-Level Interaction Insights into Carbon Utilization and Element Cycling Functions of Hydrothermarchaeota in Hydrothermal Sediment.</title>
        <authorList>
            <person name="Zhou Z."/>
            <person name="Liu Y."/>
            <person name="Xu W."/>
            <person name="Pan J."/>
            <person name="Luo Z.H."/>
            <person name="Li M."/>
        </authorList>
    </citation>
    <scope>NUCLEOTIDE SEQUENCE [LARGE SCALE GENOMIC DNA]</scope>
    <source>
        <strain evidence="16">SpSt-477</strain>
    </source>
</reference>
<keyword evidence="6 14" id="KW-0489">Methyltransferase</keyword>
<feature type="binding site" evidence="14">
    <location>
        <position position="292"/>
    </location>
    <ligand>
        <name>S-adenosyl-L-methionine</name>
        <dbReference type="ChEBI" id="CHEBI:59789"/>
    </ligand>
</feature>
<evidence type="ECO:0000256" key="6">
    <source>
        <dbReference type="ARBA" id="ARBA00022603"/>
    </source>
</evidence>
<dbReference type="SUPFAM" id="SSF102114">
    <property type="entry name" value="Radical SAM enzymes"/>
    <property type="match status" value="1"/>
</dbReference>
<protein>
    <recommendedName>
        <fullName evidence="14">Probable dual-specificity RNA methyltransferase RlmN</fullName>
        <ecNumber evidence="14">2.1.1.192</ecNumber>
    </recommendedName>
    <alternativeName>
        <fullName evidence="14">23S rRNA (adenine(2503)-C(2))-methyltransferase</fullName>
    </alternativeName>
    <alternativeName>
        <fullName evidence="14">23S rRNA m2A2503 methyltransferase</fullName>
    </alternativeName>
    <alternativeName>
        <fullName evidence="14">Ribosomal RNA large subunit methyltransferase N</fullName>
    </alternativeName>
    <alternativeName>
        <fullName evidence="14">tRNA (adenine(37)-C(2))-methyltransferase</fullName>
    </alternativeName>
    <alternativeName>
        <fullName evidence="14">tRNA m2A37 methyltransferase</fullName>
    </alternativeName>
</protein>
<comment type="caution">
    <text evidence="16">The sequence shown here is derived from an EMBL/GenBank/DDBJ whole genome shotgun (WGS) entry which is preliminary data.</text>
</comment>
<dbReference type="PIRSF" id="PIRSF006004">
    <property type="entry name" value="CHP00048"/>
    <property type="match status" value="1"/>
</dbReference>
<comment type="function">
    <text evidence="14">Specifically methylates position 2 of adenine 2503 in 23S rRNA and position 2 of adenine 37 in tRNAs.</text>
</comment>
<dbReference type="SFLD" id="SFLDF00275">
    <property type="entry name" value="adenosine_C2_methyltransferase"/>
    <property type="match status" value="1"/>
</dbReference>
<feature type="binding site" evidence="14">
    <location>
        <begin position="161"/>
        <end position="162"/>
    </location>
    <ligand>
        <name>S-adenosyl-L-methionine</name>
        <dbReference type="ChEBI" id="CHEBI:59789"/>
    </ligand>
</feature>
<proteinExistence type="inferred from homology"/>
<evidence type="ECO:0000313" key="16">
    <source>
        <dbReference type="EMBL" id="HGU34567.1"/>
    </source>
</evidence>
<gene>
    <name evidence="14 16" type="primary">rlmN</name>
    <name evidence="16" type="ORF">ENS29_17240</name>
</gene>
<feature type="binding site" evidence="14">
    <location>
        <position position="112"/>
    </location>
    <ligand>
        <name>[4Fe-4S] cluster</name>
        <dbReference type="ChEBI" id="CHEBI:49883"/>
        <note>4Fe-4S-S-AdoMet</note>
    </ligand>
</feature>
<dbReference type="InterPro" id="IPR027492">
    <property type="entry name" value="RNA_MTrfase_RlmN"/>
</dbReference>
<dbReference type="SFLD" id="SFLDG01062">
    <property type="entry name" value="methyltransferase_(Class_A)"/>
    <property type="match status" value="1"/>
</dbReference>
<dbReference type="Pfam" id="PF21016">
    <property type="entry name" value="RlmN_N"/>
    <property type="match status" value="1"/>
</dbReference>
<dbReference type="GO" id="GO:0005737">
    <property type="term" value="C:cytoplasm"/>
    <property type="evidence" value="ECO:0007669"/>
    <property type="project" value="UniProtKB-SubCell"/>
</dbReference>
<keyword evidence="8 14" id="KW-0949">S-adenosyl-L-methionine</keyword>
<dbReference type="PANTHER" id="PTHR30544:SF5">
    <property type="entry name" value="RADICAL SAM CORE DOMAIN-CONTAINING PROTEIN"/>
    <property type="match status" value="1"/>
</dbReference>
<keyword evidence="11 14" id="KW-0408">Iron</keyword>
<comment type="subcellular location">
    <subcellularLocation>
        <location evidence="1 14">Cytoplasm</location>
    </subcellularLocation>
</comment>
<dbReference type="GO" id="GO:0000049">
    <property type="term" value="F:tRNA binding"/>
    <property type="evidence" value="ECO:0007669"/>
    <property type="project" value="UniProtKB-UniRule"/>
</dbReference>
<dbReference type="GO" id="GO:0051539">
    <property type="term" value="F:4 iron, 4 sulfur cluster binding"/>
    <property type="evidence" value="ECO:0007669"/>
    <property type="project" value="UniProtKB-UniRule"/>
</dbReference>